<keyword evidence="2" id="KW-1185">Reference proteome</keyword>
<evidence type="ECO:0000313" key="1">
    <source>
        <dbReference type="EMBL" id="AKG73390.1"/>
    </source>
</evidence>
<gene>
    <name evidence="1" type="ORF">AAT16_03635</name>
</gene>
<dbReference type="EMBL" id="CP011366">
    <property type="protein sequence ID" value="AKG73390.1"/>
    <property type="molecule type" value="Genomic_DNA"/>
</dbReference>
<accession>A0ABN4FYK2</accession>
<evidence type="ECO:0000313" key="2">
    <source>
        <dbReference type="Proteomes" id="UP000034029"/>
    </source>
</evidence>
<protein>
    <submittedName>
        <fullName evidence="1">Uncharacterized protein</fullName>
    </submittedName>
</protein>
<sequence>MLFRFVPLCDKHDCLPDFQNKKPFTLYIGKIGQFDLFRNKKADFANPLHFRPMIAGFLKNLENITGTPLLTNAIQYKNTPASHLRETGAVIRITDAKTTSMNNFNIRKY</sequence>
<proteinExistence type="predicted"/>
<organism evidence="1 2">
    <name type="scientific">Salinicoccus halodurans</name>
    <dbReference type="NCBI Taxonomy" id="407035"/>
    <lineage>
        <taxon>Bacteria</taxon>
        <taxon>Bacillati</taxon>
        <taxon>Bacillota</taxon>
        <taxon>Bacilli</taxon>
        <taxon>Bacillales</taxon>
        <taxon>Staphylococcaceae</taxon>
        <taxon>Salinicoccus</taxon>
    </lineage>
</organism>
<dbReference type="Proteomes" id="UP000034029">
    <property type="component" value="Chromosome"/>
</dbReference>
<reference evidence="1 2" key="1">
    <citation type="journal article" date="2015" name="Int. J. Syst. Evol. Microbiol.">
        <title>Complete genome sequence of Salinicoccus halodurans H3B36, isolated from the Qaidam Basin in China.</title>
        <authorList>
            <person name="Jiang K."/>
            <person name="Xue Y."/>
            <person name="Ma Y."/>
        </authorList>
    </citation>
    <scope>NUCLEOTIDE SEQUENCE [LARGE SCALE GENOMIC DNA]</scope>
    <source>
        <strain evidence="1 2">H3B36</strain>
    </source>
</reference>
<reference evidence="2" key="2">
    <citation type="submission" date="2015-04" db="EMBL/GenBank/DDBJ databases">
        <title>Complete genome sequence of Salinicoccus halodurans strain H3B36, isolated from the Qaidam basin of China.</title>
        <authorList>
            <person name="Ma Y."/>
            <person name="Jiang K."/>
            <person name="Xue Y."/>
        </authorList>
    </citation>
    <scope>NUCLEOTIDE SEQUENCE [LARGE SCALE GENOMIC DNA]</scope>
    <source>
        <strain evidence="2">H3B36</strain>
    </source>
</reference>
<name>A0ABN4FYK2_9STAP</name>